<evidence type="ECO:0000313" key="11">
    <source>
        <dbReference type="EMBL" id="CAG2206587.1"/>
    </source>
</evidence>
<dbReference type="Gene3D" id="2.10.70.10">
    <property type="entry name" value="Complement Module, domain 1"/>
    <property type="match status" value="4"/>
</dbReference>
<dbReference type="Gene3D" id="2.10.25.10">
    <property type="entry name" value="Laminin"/>
    <property type="match status" value="2"/>
</dbReference>
<feature type="domain" description="Sushi" evidence="10">
    <location>
        <begin position="473"/>
        <end position="540"/>
    </location>
</feature>
<dbReference type="InterPro" id="IPR036383">
    <property type="entry name" value="TSP1_rpt_sf"/>
</dbReference>
<feature type="domain" description="HYR" evidence="9">
    <location>
        <begin position="172"/>
        <end position="257"/>
    </location>
</feature>
<dbReference type="InterPro" id="IPR011641">
    <property type="entry name" value="Tyr-kin_ephrin_A/B_rcpt-like"/>
</dbReference>
<dbReference type="FunFam" id="2.10.50.10:FF:000018">
    <property type="entry name" value="Sushi, von Willebrand factor type A, EGF and pentraxin domain-containing 1"/>
    <property type="match status" value="1"/>
</dbReference>
<dbReference type="InterPro" id="IPR001881">
    <property type="entry name" value="EGF-like_Ca-bd_dom"/>
</dbReference>
<keyword evidence="7" id="KW-0472">Membrane</keyword>
<dbReference type="GO" id="GO:0005509">
    <property type="term" value="F:calcium ion binding"/>
    <property type="evidence" value="ECO:0007669"/>
    <property type="project" value="InterPro"/>
</dbReference>
<feature type="domain" description="HYR" evidence="9">
    <location>
        <begin position="378"/>
        <end position="472"/>
    </location>
</feature>
<dbReference type="InterPro" id="IPR000742">
    <property type="entry name" value="EGF"/>
</dbReference>
<dbReference type="InterPro" id="IPR018097">
    <property type="entry name" value="EGF_Ca-bd_CS"/>
</dbReference>
<dbReference type="SMART" id="SM00179">
    <property type="entry name" value="EGF_CA"/>
    <property type="match status" value="1"/>
</dbReference>
<dbReference type="Proteomes" id="UP000683360">
    <property type="component" value="Unassembled WGS sequence"/>
</dbReference>
<dbReference type="EMBL" id="CAJPWZ010001055">
    <property type="protein sequence ID" value="CAG2206587.1"/>
    <property type="molecule type" value="Genomic_DNA"/>
</dbReference>
<dbReference type="SMART" id="SM01411">
    <property type="entry name" value="Ephrin_rec_like"/>
    <property type="match status" value="3"/>
</dbReference>
<dbReference type="PROSITE" id="PS50923">
    <property type="entry name" value="SUSHI"/>
    <property type="match status" value="1"/>
</dbReference>
<evidence type="ECO:0000256" key="6">
    <source>
        <dbReference type="SAM" id="MobiDB-lite"/>
    </source>
</evidence>
<evidence type="ECO:0000256" key="7">
    <source>
        <dbReference type="SAM" id="Phobius"/>
    </source>
</evidence>
<dbReference type="PROSITE" id="PS01186">
    <property type="entry name" value="EGF_2"/>
    <property type="match status" value="2"/>
</dbReference>
<organism evidence="11 12">
    <name type="scientific">Mytilus edulis</name>
    <name type="common">Blue mussel</name>
    <dbReference type="NCBI Taxonomy" id="6550"/>
    <lineage>
        <taxon>Eukaryota</taxon>
        <taxon>Metazoa</taxon>
        <taxon>Spiralia</taxon>
        <taxon>Lophotrochozoa</taxon>
        <taxon>Mollusca</taxon>
        <taxon>Bivalvia</taxon>
        <taxon>Autobranchia</taxon>
        <taxon>Pteriomorphia</taxon>
        <taxon>Mytilida</taxon>
        <taxon>Mytiloidea</taxon>
        <taxon>Mytilidae</taxon>
        <taxon>Mytilinae</taxon>
        <taxon>Mytilus</taxon>
    </lineage>
</organism>
<keyword evidence="7" id="KW-1133">Transmembrane helix</keyword>
<evidence type="ECO:0000256" key="5">
    <source>
        <dbReference type="PROSITE-ProRule" id="PRU00302"/>
    </source>
</evidence>
<dbReference type="SUPFAM" id="SSF82895">
    <property type="entry name" value="TSP-1 type 1 repeat"/>
    <property type="match status" value="1"/>
</dbReference>
<dbReference type="InterPro" id="IPR043555">
    <property type="entry name" value="SRPX-like"/>
</dbReference>
<keyword evidence="3 4" id="KW-1015">Disulfide bond</keyword>
<dbReference type="Gene3D" id="2.20.100.10">
    <property type="entry name" value="Thrombospondin type-1 (TSP1) repeat"/>
    <property type="match status" value="1"/>
</dbReference>
<dbReference type="InterPro" id="IPR003410">
    <property type="entry name" value="HYR_dom"/>
</dbReference>
<dbReference type="PANTHER" id="PTHR46343:SF2">
    <property type="entry name" value="SUSHI_VON WILLEBRAND FACTOR TYPE A_EGF_PENTRAXIN DOMAIN-CONTAINING 1"/>
    <property type="match status" value="1"/>
</dbReference>
<reference evidence="11" key="1">
    <citation type="submission" date="2021-03" db="EMBL/GenBank/DDBJ databases">
        <authorList>
            <person name="Bekaert M."/>
        </authorList>
    </citation>
    <scope>NUCLEOTIDE SEQUENCE</scope>
</reference>
<dbReference type="SUPFAM" id="SSF57535">
    <property type="entry name" value="Complement control module/SCR domain"/>
    <property type="match status" value="4"/>
</dbReference>
<evidence type="ECO:0000256" key="1">
    <source>
        <dbReference type="ARBA" id="ARBA00022536"/>
    </source>
</evidence>
<keyword evidence="5" id="KW-0768">Sushi</keyword>
<dbReference type="SUPFAM" id="SSF57184">
    <property type="entry name" value="Growth factor receptor domain"/>
    <property type="match status" value="2"/>
</dbReference>
<dbReference type="Gene3D" id="2.10.50.10">
    <property type="entry name" value="Tumor Necrosis Factor Receptor, subunit A, domain 2"/>
    <property type="match status" value="3"/>
</dbReference>
<evidence type="ECO:0000256" key="3">
    <source>
        <dbReference type="ARBA" id="ARBA00023157"/>
    </source>
</evidence>
<dbReference type="PROSITE" id="PS01187">
    <property type="entry name" value="EGF_CA"/>
    <property type="match status" value="1"/>
</dbReference>
<dbReference type="Pfam" id="PF07699">
    <property type="entry name" value="Ephrin_rec_like"/>
    <property type="match status" value="3"/>
</dbReference>
<dbReference type="InterPro" id="IPR000152">
    <property type="entry name" value="EGF-type_Asp/Asn_hydroxyl_site"/>
</dbReference>
<accession>A0A8S3RIJ4</accession>
<dbReference type="PROSITE" id="PS50825">
    <property type="entry name" value="HYR"/>
    <property type="match status" value="2"/>
</dbReference>
<dbReference type="FunFam" id="2.20.100.10:FF:000001">
    <property type="entry name" value="semaphorin-5A isoform X1"/>
    <property type="match status" value="1"/>
</dbReference>
<feature type="region of interest" description="Disordered" evidence="6">
    <location>
        <begin position="1459"/>
        <end position="1528"/>
    </location>
</feature>
<dbReference type="PANTHER" id="PTHR46343">
    <property type="entry name" value="HYR DOMAIN-CONTAINING PROTEIN"/>
    <property type="match status" value="1"/>
</dbReference>
<evidence type="ECO:0000259" key="8">
    <source>
        <dbReference type="PROSITE" id="PS50026"/>
    </source>
</evidence>
<feature type="domain" description="EGF-like" evidence="8">
    <location>
        <begin position="1049"/>
        <end position="1085"/>
    </location>
</feature>
<proteinExistence type="predicted"/>
<evidence type="ECO:0000256" key="2">
    <source>
        <dbReference type="ARBA" id="ARBA00022737"/>
    </source>
</evidence>
<dbReference type="InterPro" id="IPR009030">
    <property type="entry name" value="Growth_fac_rcpt_cys_sf"/>
</dbReference>
<dbReference type="PROSITE" id="PS00022">
    <property type="entry name" value="EGF_1"/>
    <property type="match status" value="2"/>
</dbReference>
<keyword evidence="7" id="KW-0812">Transmembrane</keyword>
<dbReference type="SUPFAM" id="SSF57196">
    <property type="entry name" value="EGF/Laminin"/>
    <property type="match status" value="2"/>
</dbReference>
<feature type="disulfide bond" evidence="4">
    <location>
        <begin position="1113"/>
        <end position="1122"/>
    </location>
</feature>
<keyword evidence="2" id="KW-0677">Repeat</keyword>
<evidence type="ECO:0008006" key="13">
    <source>
        <dbReference type="Google" id="ProtNLM"/>
    </source>
</evidence>
<comment type="caution">
    <text evidence="4">Lacks conserved residue(s) required for the propagation of feature annotation.</text>
</comment>
<feature type="transmembrane region" description="Helical" evidence="7">
    <location>
        <begin position="32"/>
        <end position="51"/>
    </location>
</feature>
<dbReference type="InterPro" id="IPR000436">
    <property type="entry name" value="Sushi_SCR_CCP_dom"/>
</dbReference>
<dbReference type="SMART" id="SM00032">
    <property type="entry name" value="CCP"/>
    <property type="match status" value="5"/>
</dbReference>
<dbReference type="PROSITE" id="PS50026">
    <property type="entry name" value="EGF_3"/>
    <property type="match status" value="2"/>
</dbReference>
<keyword evidence="12" id="KW-1185">Reference proteome</keyword>
<feature type="domain" description="EGF-like" evidence="8">
    <location>
        <begin position="1087"/>
        <end position="1123"/>
    </location>
</feature>
<dbReference type="CDD" id="cd00033">
    <property type="entry name" value="CCP"/>
    <property type="match status" value="1"/>
</dbReference>
<feature type="transmembrane region" description="Helical" evidence="7">
    <location>
        <begin position="1581"/>
        <end position="1602"/>
    </location>
</feature>
<evidence type="ECO:0000259" key="9">
    <source>
        <dbReference type="PROSITE" id="PS50825"/>
    </source>
</evidence>
<protein>
    <recommendedName>
        <fullName evidence="13">Sushi, von Willebrand factor type A, EGF and pentraxin domain-containing protein 1</fullName>
    </recommendedName>
</protein>
<name>A0A8S3RIJ4_MYTED</name>
<feature type="disulfide bond" evidence="4">
    <location>
        <begin position="1075"/>
        <end position="1084"/>
    </location>
</feature>
<evidence type="ECO:0000259" key="10">
    <source>
        <dbReference type="PROSITE" id="PS50923"/>
    </source>
</evidence>
<dbReference type="PROSITE" id="PS00010">
    <property type="entry name" value="ASX_HYDROXYL"/>
    <property type="match status" value="1"/>
</dbReference>
<dbReference type="PROSITE" id="PS50092">
    <property type="entry name" value="TSP1"/>
    <property type="match status" value="1"/>
</dbReference>
<dbReference type="SMART" id="SM00209">
    <property type="entry name" value="TSP1"/>
    <property type="match status" value="1"/>
</dbReference>
<feature type="compositionally biased region" description="Low complexity" evidence="6">
    <location>
        <begin position="1465"/>
        <end position="1526"/>
    </location>
</feature>
<keyword evidence="1 4" id="KW-0245">EGF-like domain</keyword>
<dbReference type="InterPro" id="IPR035976">
    <property type="entry name" value="Sushi/SCR/CCP_sf"/>
</dbReference>
<gene>
    <name evidence="11" type="ORF">MEDL_20894</name>
</gene>
<dbReference type="InterPro" id="IPR000884">
    <property type="entry name" value="TSP1_rpt"/>
</dbReference>
<evidence type="ECO:0000256" key="4">
    <source>
        <dbReference type="PROSITE-ProRule" id="PRU00076"/>
    </source>
</evidence>
<dbReference type="CDD" id="cd00054">
    <property type="entry name" value="EGF_CA"/>
    <property type="match status" value="1"/>
</dbReference>
<sequence>MCRTRSRSQAYVTHTIRYVQTFNERRPNMKSLHFIITLFALISITVGSNVLNNVILEMRNVESQACSVESFEARNLVCNVPIENGFIQNNGTCDLSRSNEIIKTMYCYHGYLYILYTKQQGRVKRATADKLIAWTSGGAGLGAAVGGGPVGGLIGGAIGFFSCLLFCKEEKPNRPPSITCGTPQPSDSVSAEPLATSAVVTWDDPSYSDPDGDSVSINGGVPPSGFSFEHGYHIISYTATDSRGNMAVCSFGFRVTVNYCRQSLYVKNGFAVCDPEDKIYGSVCKIQCNDGYQLTSDSVPTKTCEGTSFSSGKIECERKKCSIPVPPCNGNYTCTNDLYEYDSVCYPKCSAGYETEMSRYLKCNGDNWEGTNTILPCEDAEPPEFVNCPTSIIRYADRGSDVAINVTWTEPIIIDNSQQGQSCGDQSKPLLKQVEGLPPGSDFSAGFHMIKYEATDGNGLTAFCSFTVIIETISCDPLMPSDKFLISRCPTGYTYGSSCSFNCFLSYILKGSESVSCELDTSGKHGVWAWANDTESFCEKLMCPDLPAPANGALACSTVLGNQICTMGCNDRYQTPLKPPSEFVCNDEQEWINGMPPNCTNRRNPNLSVKPGELIYFYSGDCSDTTVQQGIKEHFITVMEDLAYNRNWSNICPTFCNISDVTVTCGPTTGRRRRDSEGSYFKRLFTRSTNEITLTFSLTMDWNEAKYYMSNDDEIVAVSEILKEMSTNGDFIYNGLSPATVVFSYSSFRCEEGSVPNYFTETCFGCAPGTYLLKAAEECKECAIGYYQDEEYQASCKQCPTGMSTEDVGSSSLADCKDICQQGTYSNTRVVPCSVCGIGEYQPLKGSSTCLKCTKGKFTSTLGATDVTDCKDFDVMIPEDTHISFSPVTTSSDDFSISFWLFCPENCISFITLKIKEFTFDVGKTLTVSHSGENDIKSLDEFKSKTWIKIILAWTQSKTELKVHVNDEMLLTKVFSGGIDGSLAVGDKLEMFSSTHKIYLSGLVLHTHITSDIYTRTCSPMTTDAVYTMSDFLSIDNSDIELLESQCDEINECVLNPCGDGNICYNKKNGYNCTCLNGYRGSNCQTPPDFCIGNNCTNGATGESQQTNYTCQCASGYKGPFCQKEIVNGGWSSYSAWSECSKSCEGGTRSRVRFCDSPAPEPEGQLCIGSDTDVGNCNTDSCPVCKPYYEIKQFKNEFNCTIINDHISCTVTCKNGYVFLPEHPPKDIYECGNNTNYVWSYTPPACAPIGLPIRLQTKYAINYESTACTHEDEITNEMTSRVQGLSCVESATCQVSVDTNDVGGGLGRRRRSTSELEVIVTFTSTLDESNDLDMEAFYASKIVSQELAELINIYINQVTTAQQMINNTDFYTIDVNGDVYTTNFSNINLTSTVSCSPGKVEYQAVCVACPTGTYWSDGFCILCPVGTYQNETGQQRCEACPNGYTTLYRSSRNVSDCSENSTAITPTSSSTNTVTTSSTPTTTSTFSGTSKENSTAITSTSSSTNPVTTSSTPTTTTTFTFSGTSNENNIAITSNTETVTTSSTSTTTSTFSATSNSASYVSTSPDVKGEDEEDISVLKTVIIPATVTLLVVTIVVTSVALFKYRKHVRRIHRHKLTKRQSIGSLNTVYPTLSVKPDVCGLPPVSTC</sequence>
<comment type="caution">
    <text evidence="11">The sequence shown here is derived from an EMBL/GenBank/DDBJ whole genome shotgun (WGS) entry which is preliminary data.</text>
</comment>
<dbReference type="Pfam" id="PF02494">
    <property type="entry name" value="HYR"/>
    <property type="match status" value="2"/>
</dbReference>
<dbReference type="Pfam" id="PF00090">
    <property type="entry name" value="TSP_1"/>
    <property type="match status" value="1"/>
</dbReference>
<evidence type="ECO:0000313" key="12">
    <source>
        <dbReference type="Proteomes" id="UP000683360"/>
    </source>
</evidence>
<dbReference type="OrthoDB" id="6147614at2759"/>
<dbReference type="SMART" id="SM00181">
    <property type="entry name" value="EGF"/>
    <property type="match status" value="2"/>
</dbReference>